<feature type="transmembrane region" description="Helical" evidence="6">
    <location>
        <begin position="436"/>
        <end position="456"/>
    </location>
</feature>
<feature type="compositionally biased region" description="Basic and acidic residues" evidence="5">
    <location>
        <begin position="27"/>
        <end position="43"/>
    </location>
</feature>
<feature type="transmembrane region" description="Helical" evidence="6">
    <location>
        <begin position="221"/>
        <end position="239"/>
    </location>
</feature>
<dbReference type="VEuPathDB" id="FungiDB:M747DRAFT_298959"/>
<keyword evidence="4 6" id="KW-0472">Membrane</keyword>
<dbReference type="VEuPathDB" id="FungiDB:ATCC64974_17620"/>
<dbReference type="PANTHER" id="PTHR23502">
    <property type="entry name" value="MAJOR FACILITATOR SUPERFAMILY"/>
    <property type="match status" value="1"/>
</dbReference>
<sequence>MAAACESWLRQQMKAKNTKIVLGSPPEGRDTLRARKDRSKMEILPKNPASSDEGEINTRTKMTAQGIILVPQPSDDPEDPLNWSTFTKHAALVVLAFESFLVKFSATLIAPDALELSREFGVSKTTATYIGSVPSILNAITSFFWIPLSHRIGRRPVLLIGNLIALLSAIGVARSQTYAEALACRMVMNLGGSVGLSIGPAAISDMFFLHEKGSRMGINSILLVISPYVGGVAGGSIAYNKSLGWRWSMYIAAILYATQFIAQIFLVPETIYKRDENAAAASQPQDSKRNAFLSFLKFRTPKVPENETWAQTFRKPYKMFAYPAVVLPSFWFGVANMTEVGNTAGFALNFGLDTHWKFNLAQVGFCYFSGVIGAGIGELFGGPLCDLLTKYTMRRGQVWKPERLLHLVWTGLVTVSAGLLLYGLELEFGDSWASALTGIGLFTFGQEIMVTVLLTYMTECYPEDAAEVTIVFQFFFAVQTFHPPFYLPQWIEAPAGPKVPYTVFAALPVVFYPFCIGIFTWKGEQIRNKGPLFAW</sequence>
<reference evidence="9" key="1">
    <citation type="journal article" date="2016" name="Genome Announc.">
        <title>Draft genome sequence of Aspergillus niger strain An76.</title>
        <authorList>
            <person name="Gong W."/>
            <person name="Cheng Z."/>
            <person name="Zhang H."/>
            <person name="Liu L."/>
            <person name="Gao P."/>
            <person name="Wang L."/>
        </authorList>
    </citation>
    <scope>NUCLEOTIDE SEQUENCE [LARGE SCALE GENOMIC DNA]</scope>
    <source>
        <strain evidence="9">An76</strain>
    </source>
</reference>
<dbReference type="GO" id="GO:0022857">
    <property type="term" value="F:transmembrane transporter activity"/>
    <property type="evidence" value="ECO:0007669"/>
    <property type="project" value="InterPro"/>
</dbReference>
<feature type="transmembrane region" description="Helical" evidence="6">
    <location>
        <begin position="90"/>
        <end position="109"/>
    </location>
</feature>
<feature type="transmembrane region" description="Helical" evidence="6">
    <location>
        <begin position="245"/>
        <end position="267"/>
    </location>
</feature>
<dbReference type="AlphaFoldDB" id="A0A100I3C5"/>
<dbReference type="OMA" id="AISDMFF"/>
<protein>
    <recommendedName>
        <fullName evidence="7">Major facilitator superfamily (MFS) profile domain-containing protein</fullName>
    </recommendedName>
</protein>
<dbReference type="InterPro" id="IPR011701">
    <property type="entry name" value="MFS"/>
</dbReference>
<evidence type="ECO:0000256" key="2">
    <source>
        <dbReference type="ARBA" id="ARBA00022692"/>
    </source>
</evidence>
<feature type="transmembrane region" description="Helical" evidence="6">
    <location>
        <begin position="404"/>
        <end position="424"/>
    </location>
</feature>
<dbReference type="Pfam" id="PF07690">
    <property type="entry name" value="MFS_1"/>
    <property type="match status" value="1"/>
</dbReference>
<comment type="subcellular location">
    <subcellularLocation>
        <location evidence="1">Membrane</location>
        <topology evidence="1">Multi-pass membrane protein</topology>
    </subcellularLocation>
</comment>
<dbReference type="VEuPathDB" id="FungiDB:ASPNIDRAFT2_1162463"/>
<evidence type="ECO:0000259" key="7">
    <source>
        <dbReference type="PROSITE" id="PS50850"/>
    </source>
</evidence>
<evidence type="ECO:0000256" key="5">
    <source>
        <dbReference type="SAM" id="MobiDB-lite"/>
    </source>
</evidence>
<dbReference type="OrthoDB" id="2585655at2759"/>
<organism evidence="8 9">
    <name type="scientific">Aspergillus niger</name>
    <dbReference type="NCBI Taxonomy" id="5061"/>
    <lineage>
        <taxon>Eukaryota</taxon>
        <taxon>Fungi</taxon>
        <taxon>Dikarya</taxon>
        <taxon>Ascomycota</taxon>
        <taxon>Pezizomycotina</taxon>
        <taxon>Eurotiomycetes</taxon>
        <taxon>Eurotiomycetidae</taxon>
        <taxon>Eurotiales</taxon>
        <taxon>Aspergillaceae</taxon>
        <taxon>Aspergillus</taxon>
        <taxon>Aspergillus subgen. Circumdati</taxon>
    </lineage>
</organism>
<feature type="region of interest" description="Disordered" evidence="5">
    <location>
        <begin position="21"/>
        <end position="55"/>
    </location>
</feature>
<feature type="transmembrane region" description="Helical" evidence="6">
    <location>
        <begin position="358"/>
        <end position="384"/>
    </location>
</feature>
<dbReference type="Gene3D" id="1.20.1250.20">
    <property type="entry name" value="MFS general substrate transporter like domains"/>
    <property type="match status" value="1"/>
</dbReference>
<feature type="transmembrane region" description="Helical" evidence="6">
    <location>
        <begin position="129"/>
        <end position="148"/>
    </location>
</feature>
<dbReference type="VEuPathDB" id="FungiDB:An01g07150"/>
<keyword evidence="2 6" id="KW-0812">Transmembrane</keyword>
<feature type="transmembrane region" description="Helical" evidence="6">
    <location>
        <begin position="186"/>
        <end position="209"/>
    </location>
</feature>
<feature type="domain" description="Major facilitator superfamily (MFS) profile" evidence="7">
    <location>
        <begin position="91"/>
        <end position="535"/>
    </location>
</feature>
<dbReference type="Proteomes" id="UP000068243">
    <property type="component" value="Unassembled WGS sequence"/>
</dbReference>
<dbReference type="PROSITE" id="PS50850">
    <property type="entry name" value="MFS"/>
    <property type="match status" value="1"/>
</dbReference>
<feature type="transmembrane region" description="Helical" evidence="6">
    <location>
        <begin position="157"/>
        <end position="174"/>
    </location>
</feature>
<dbReference type="PANTHER" id="PTHR23502:SF2">
    <property type="entry name" value="TRANSPORTER, PUTATIVE (AFU_ORTHOLOGUE AFUA_2G08910)-RELATED"/>
    <property type="match status" value="1"/>
</dbReference>
<dbReference type="GO" id="GO:0005886">
    <property type="term" value="C:plasma membrane"/>
    <property type="evidence" value="ECO:0007669"/>
    <property type="project" value="TreeGrafter"/>
</dbReference>
<gene>
    <name evidence="8" type="ORF">ABL_00446</name>
</gene>
<name>A0A100I3C5_ASPNG</name>
<evidence type="ECO:0000256" key="4">
    <source>
        <dbReference type="ARBA" id="ARBA00023136"/>
    </source>
</evidence>
<proteinExistence type="predicted"/>
<evidence type="ECO:0000256" key="3">
    <source>
        <dbReference type="ARBA" id="ARBA00022989"/>
    </source>
</evidence>
<dbReference type="InterPro" id="IPR036259">
    <property type="entry name" value="MFS_trans_sf"/>
</dbReference>
<accession>A0A100I3C5</accession>
<evidence type="ECO:0000313" key="8">
    <source>
        <dbReference type="EMBL" id="GAQ33961.1"/>
    </source>
</evidence>
<feature type="transmembrane region" description="Helical" evidence="6">
    <location>
        <begin position="499"/>
        <end position="521"/>
    </location>
</feature>
<dbReference type="EMBL" id="BCMY01000001">
    <property type="protein sequence ID" value="GAQ33961.1"/>
    <property type="molecule type" value="Genomic_DNA"/>
</dbReference>
<feature type="transmembrane region" description="Helical" evidence="6">
    <location>
        <begin position="319"/>
        <end position="338"/>
    </location>
</feature>
<evidence type="ECO:0000313" key="9">
    <source>
        <dbReference type="Proteomes" id="UP000068243"/>
    </source>
</evidence>
<dbReference type="SUPFAM" id="SSF103473">
    <property type="entry name" value="MFS general substrate transporter"/>
    <property type="match status" value="1"/>
</dbReference>
<evidence type="ECO:0000256" key="1">
    <source>
        <dbReference type="ARBA" id="ARBA00004141"/>
    </source>
</evidence>
<comment type="caution">
    <text evidence="8">The sequence shown here is derived from an EMBL/GenBank/DDBJ whole genome shotgun (WGS) entry which is preliminary data.</text>
</comment>
<feature type="transmembrane region" description="Helical" evidence="6">
    <location>
        <begin position="468"/>
        <end position="487"/>
    </location>
</feature>
<evidence type="ECO:0000256" key="6">
    <source>
        <dbReference type="SAM" id="Phobius"/>
    </source>
</evidence>
<keyword evidence="3 6" id="KW-1133">Transmembrane helix</keyword>
<dbReference type="InterPro" id="IPR020846">
    <property type="entry name" value="MFS_dom"/>
</dbReference>